<dbReference type="GO" id="GO:0001228">
    <property type="term" value="F:DNA-binding transcription activator activity, RNA polymerase II-specific"/>
    <property type="evidence" value="ECO:0007669"/>
    <property type="project" value="InterPro"/>
</dbReference>
<gene>
    <name evidence="6" type="ORF">VNO78_30758</name>
</gene>
<dbReference type="Proteomes" id="UP001386955">
    <property type="component" value="Unassembled WGS sequence"/>
</dbReference>
<evidence type="ECO:0000313" key="6">
    <source>
        <dbReference type="EMBL" id="KAK7385051.1"/>
    </source>
</evidence>
<dbReference type="GO" id="GO:0000978">
    <property type="term" value="F:RNA polymerase II cis-regulatory region sequence-specific DNA binding"/>
    <property type="evidence" value="ECO:0007669"/>
    <property type="project" value="TreeGrafter"/>
</dbReference>
<dbReference type="GO" id="GO:0016602">
    <property type="term" value="C:CCAAT-binding factor complex"/>
    <property type="evidence" value="ECO:0007669"/>
    <property type="project" value="InterPro"/>
</dbReference>
<feature type="compositionally biased region" description="Low complexity" evidence="4">
    <location>
        <begin position="113"/>
        <end position="125"/>
    </location>
</feature>
<keyword evidence="7" id="KW-1185">Reference proteome</keyword>
<dbReference type="InterPro" id="IPR027113">
    <property type="entry name" value="Transc_fact_NFYB/HAP3"/>
</dbReference>
<keyword evidence="3" id="KW-0804">Transcription</keyword>
<dbReference type="InterPro" id="IPR009072">
    <property type="entry name" value="Histone-fold"/>
</dbReference>
<evidence type="ECO:0000256" key="3">
    <source>
        <dbReference type="ARBA" id="ARBA00023163"/>
    </source>
</evidence>
<dbReference type="PRINTS" id="PR00615">
    <property type="entry name" value="CCAATSUBUNTA"/>
</dbReference>
<reference evidence="6 7" key="1">
    <citation type="submission" date="2024-01" db="EMBL/GenBank/DDBJ databases">
        <title>The genomes of 5 underutilized Papilionoideae crops provide insights into root nodulation and disease resistanc.</title>
        <authorList>
            <person name="Jiang F."/>
        </authorList>
    </citation>
    <scope>NUCLEOTIDE SEQUENCE [LARGE SCALE GENOMIC DNA]</scope>
    <source>
        <strain evidence="6">DUOXIRENSHENG_FW03</strain>
        <tissue evidence="6">Leaves</tissue>
    </source>
</reference>
<sequence>MLDSNPPLSTNKGGAQLGIASANLVKIMRKVLPPQAKLTEETKQTMQVCVSEFISFVTCEANELCRKERRKIVTAEDIICAMDSLGFDDYVEPLILFLERYRDKKDETHNVTSSHFSSSSLSSSLQTHDEPSFSGGPSLSQGKLDNNDETNGNDNKVLNNDLSISHKLA</sequence>
<name>A0AAN9X792_PSOTE</name>
<keyword evidence="2" id="KW-0805">Transcription regulation</keyword>
<evidence type="ECO:0000256" key="2">
    <source>
        <dbReference type="ARBA" id="ARBA00023015"/>
    </source>
</evidence>
<comment type="caution">
    <text evidence="6">The sequence shown here is derived from an EMBL/GenBank/DDBJ whole genome shotgun (WGS) entry which is preliminary data.</text>
</comment>
<protein>
    <recommendedName>
        <fullName evidence="5">Transcription factor CBF/NF-Y/archaeal histone domain-containing protein</fullName>
    </recommendedName>
</protein>
<accession>A0AAN9X792</accession>
<dbReference type="Pfam" id="PF00808">
    <property type="entry name" value="CBFD_NFYB_HMF"/>
    <property type="match status" value="1"/>
</dbReference>
<dbReference type="AlphaFoldDB" id="A0AAN9X792"/>
<evidence type="ECO:0000259" key="5">
    <source>
        <dbReference type="Pfam" id="PF00808"/>
    </source>
</evidence>
<dbReference type="Gene3D" id="1.10.20.10">
    <property type="entry name" value="Histone, subunit A"/>
    <property type="match status" value="1"/>
</dbReference>
<organism evidence="6 7">
    <name type="scientific">Psophocarpus tetragonolobus</name>
    <name type="common">Winged bean</name>
    <name type="synonym">Dolichos tetragonolobus</name>
    <dbReference type="NCBI Taxonomy" id="3891"/>
    <lineage>
        <taxon>Eukaryota</taxon>
        <taxon>Viridiplantae</taxon>
        <taxon>Streptophyta</taxon>
        <taxon>Embryophyta</taxon>
        <taxon>Tracheophyta</taxon>
        <taxon>Spermatophyta</taxon>
        <taxon>Magnoliopsida</taxon>
        <taxon>eudicotyledons</taxon>
        <taxon>Gunneridae</taxon>
        <taxon>Pentapetalae</taxon>
        <taxon>rosids</taxon>
        <taxon>fabids</taxon>
        <taxon>Fabales</taxon>
        <taxon>Fabaceae</taxon>
        <taxon>Papilionoideae</taxon>
        <taxon>50 kb inversion clade</taxon>
        <taxon>NPAAA clade</taxon>
        <taxon>indigoferoid/millettioid clade</taxon>
        <taxon>Phaseoleae</taxon>
        <taxon>Psophocarpus</taxon>
    </lineage>
</organism>
<dbReference type="CDD" id="cd22907">
    <property type="entry name" value="HFD_NFYB"/>
    <property type="match status" value="1"/>
</dbReference>
<dbReference type="PANTHER" id="PTHR11064">
    <property type="entry name" value="CCAAT-BINDING TRANSCRIPTION FACTOR-RELATED"/>
    <property type="match status" value="1"/>
</dbReference>
<dbReference type="GO" id="GO:0046982">
    <property type="term" value="F:protein heterodimerization activity"/>
    <property type="evidence" value="ECO:0007669"/>
    <property type="project" value="InterPro"/>
</dbReference>
<proteinExistence type="inferred from homology"/>
<feature type="compositionally biased region" description="Polar residues" evidence="4">
    <location>
        <begin position="135"/>
        <end position="163"/>
    </location>
</feature>
<feature type="region of interest" description="Disordered" evidence="4">
    <location>
        <begin position="108"/>
        <end position="169"/>
    </location>
</feature>
<comment type="similarity">
    <text evidence="1">Belongs to the NFYB/HAP3 subunit family.</text>
</comment>
<evidence type="ECO:0000256" key="4">
    <source>
        <dbReference type="SAM" id="MobiDB-lite"/>
    </source>
</evidence>
<dbReference type="SUPFAM" id="SSF47113">
    <property type="entry name" value="Histone-fold"/>
    <property type="match status" value="1"/>
</dbReference>
<evidence type="ECO:0000256" key="1">
    <source>
        <dbReference type="ARBA" id="ARBA00009053"/>
    </source>
</evidence>
<dbReference type="PANTHER" id="PTHR11064:SF196">
    <property type="entry name" value="NUCLEAR TRANSCRIPTION FACTOR Y SUBUNIT B-6"/>
    <property type="match status" value="1"/>
</dbReference>
<feature type="domain" description="Transcription factor CBF/NF-Y/archaeal histone" evidence="5">
    <location>
        <begin position="22"/>
        <end position="82"/>
    </location>
</feature>
<dbReference type="EMBL" id="JAYMYS010000008">
    <property type="protein sequence ID" value="KAK7385051.1"/>
    <property type="molecule type" value="Genomic_DNA"/>
</dbReference>
<dbReference type="InterPro" id="IPR003958">
    <property type="entry name" value="CBFA_NFYB_domain"/>
</dbReference>
<evidence type="ECO:0000313" key="7">
    <source>
        <dbReference type="Proteomes" id="UP001386955"/>
    </source>
</evidence>